<evidence type="ECO:0000256" key="8">
    <source>
        <dbReference type="SAM" id="Phobius"/>
    </source>
</evidence>
<feature type="transmembrane region" description="Helical" evidence="8">
    <location>
        <begin position="110"/>
        <end position="128"/>
    </location>
</feature>
<keyword evidence="4 8" id="KW-0812">Transmembrane</keyword>
<dbReference type="InterPro" id="IPR050360">
    <property type="entry name" value="MFS_Sugar_Transporters"/>
</dbReference>
<comment type="similarity">
    <text evidence="2 7">Belongs to the major facilitator superfamily. Sugar transporter (TC 2.A.1.1) family.</text>
</comment>
<evidence type="ECO:0000256" key="1">
    <source>
        <dbReference type="ARBA" id="ARBA00004141"/>
    </source>
</evidence>
<sequence>MFARAKPTDNNSAVGKDLAQVLPQDGIPWYKKKHLLVLNFYAVSMTLFSAANGYDGSMMNGLMALPEWFAFMGDPSGSWLGFINAVQALSAAIALPAVAYFANRWGRKKGLLIGYVFLLLGALLQALGHNKATFVLGRFFIGQPSAWWGSLAPLLITELAFPTHRAVLTALYNCGWYVGSTVAAWATYGTRNYGNDWTWRIPSLLQLAVPILILPAAILVPESPRFLVSTGQLDKARAILTKFHAGSDEHSLLVEFEMTEIQRAIEADKMAMSSTSWADLFSTKGNRHRAFISITLGIFAQWNGVGVVSYYLAMVLKTVGITSVTQQTLISGCLQVWNLFCAVGSAMSVDLVGRRPLFLISSIGMLISFILITGLSGSFANTGSHAIGIAVVPFLYLYYGFYDIAFTPLLISYTAEIWPYELRARGMALLQVSTSLAVFFNIFVNPIALAAIGWKYYIVFVVILLFIICTIWFFYPETRGHSLEEMAVIFDGEKAAVTGLDLGHDAKSGVRGETAEEVA</sequence>
<dbReference type="FunFam" id="1.20.1250.20:FF:000117">
    <property type="entry name" value="MFS hexose transporter"/>
    <property type="match status" value="1"/>
</dbReference>
<feature type="transmembrane region" description="Helical" evidence="8">
    <location>
        <begin position="396"/>
        <end position="415"/>
    </location>
</feature>
<evidence type="ECO:0000256" key="3">
    <source>
        <dbReference type="ARBA" id="ARBA00022448"/>
    </source>
</evidence>
<dbReference type="Gene3D" id="1.20.1250.20">
    <property type="entry name" value="MFS general substrate transporter like domains"/>
    <property type="match status" value="1"/>
</dbReference>
<dbReference type="GO" id="GO:0016020">
    <property type="term" value="C:membrane"/>
    <property type="evidence" value="ECO:0007669"/>
    <property type="project" value="UniProtKB-SubCell"/>
</dbReference>
<evidence type="ECO:0000313" key="11">
    <source>
        <dbReference type="Proteomes" id="UP000319257"/>
    </source>
</evidence>
<feature type="transmembrane region" description="Helical" evidence="8">
    <location>
        <begin position="134"/>
        <end position="156"/>
    </location>
</feature>
<comment type="caution">
    <text evidence="10">The sequence shown here is derived from an EMBL/GenBank/DDBJ whole genome shotgun (WGS) entry which is preliminary data.</text>
</comment>
<evidence type="ECO:0000259" key="9">
    <source>
        <dbReference type="PROSITE" id="PS50850"/>
    </source>
</evidence>
<dbReference type="SUPFAM" id="SSF103473">
    <property type="entry name" value="MFS general substrate transporter"/>
    <property type="match status" value="1"/>
</dbReference>
<evidence type="ECO:0000256" key="2">
    <source>
        <dbReference type="ARBA" id="ARBA00010992"/>
    </source>
</evidence>
<comment type="subcellular location">
    <subcellularLocation>
        <location evidence="1">Membrane</location>
        <topology evidence="1">Multi-pass membrane protein</topology>
    </subcellularLocation>
</comment>
<evidence type="ECO:0000256" key="4">
    <source>
        <dbReference type="ARBA" id="ARBA00022692"/>
    </source>
</evidence>
<evidence type="ECO:0000256" key="6">
    <source>
        <dbReference type="ARBA" id="ARBA00023136"/>
    </source>
</evidence>
<evidence type="ECO:0000313" key="10">
    <source>
        <dbReference type="EMBL" id="TPX18551.1"/>
    </source>
</evidence>
<feature type="transmembrane region" description="Helical" evidence="8">
    <location>
        <begin position="357"/>
        <end position="376"/>
    </location>
</feature>
<dbReference type="GeneID" id="41969855"/>
<dbReference type="InterPro" id="IPR005829">
    <property type="entry name" value="Sugar_transporter_CS"/>
</dbReference>
<gene>
    <name evidence="10" type="ORF">E0L32_002408</name>
</gene>
<dbReference type="PANTHER" id="PTHR48022">
    <property type="entry name" value="PLASTIDIC GLUCOSE TRANSPORTER 4"/>
    <property type="match status" value="1"/>
</dbReference>
<proteinExistence type="inferred from homology"/>
<keyword evidence="11" id="KW-1185">Reference proteome</keyword>
<feature type="transmembrane region" description="Helical" evidence="8">
    <location>
        <begin position="454"/>
        <end position="475"/>
    </location>
</feature>
<dbReference type="AlphaFoldDB" id="A0A507BMV6"/>
<dbReference type="Pfam" id="PF00083">
    <property type="entry name" value="Sugar_tr"/>
    <property type="match status" value="1"/>
</dbReference>
<feature type="transmembrane region" description="Helical" evidence="8">
    <location>
        <begin position="35"/>
        <end position="54"/>
    </location>
</feature>
<keyword evidence="5 8" id="KW-1133">Transmembrane helix</keyword>
<feature type="transmembrane region" description="Helical" evidence="8">
    <location>
        <begin position="168"/>
        <end position="188"/>
    </location>
</feature>
<dbReference type="Proteomes" id="UP000319257">
    <property type="component" value="Unassembled WGS sequence"/>
</dbReference>
<dbReference type="GO" id="GO:0005351">
    <property type="term" value="F:carbohydrate:proton symporter activity"/>
    <property type="evidence" value="ECO:0007669"/>
    <property type="project" value="TreeGrafter"/>
</dbReference>
<feature type="transmembrane region" description="Helical" evidence="8">
    <location>
        <begin position="79"/>
        <end position="103"/>
    </location>
</feature>
<evidence type="ECO:0000256" key="5">
    <source>
        <dbReference type="ARBA" id="ARBA00022989"/>
    </source>
</evidence>
<dbReference type="PANTHER" id="PTHR48022:SF3">
    <property type="entry name" value="HEXOSE TRANSPORTER PROTEIN (AFU_ORTHOLOGUE AFUA_8G04480)-RELATED"/>
    <property type="match status" value="1"/>
</dbReference>
<dbReference type="InParanoid" id="A0A507BMV6"/>
<feature type="transmembrane region" description="Helical" evidence="8">
    <location>
        <begin position="427"/>
        <end position="448"/>
    </location>
</feature>
<protein>
    <recommendedName>
        <fullName evidence="9">Major facilitator superfamily (MFS) profile domain-containing protein</fullName>
    </recommendedName>
</protein>
<dbReference type="PROSITE" id="PS50850">
    <property type="entry name" value="MFS"/>
    <property type="match status" value="1"/>
</dbReference>
<dbReference type="NCBIfam" id="TIGR00879">
    <property type="entry name" value="SP"/>
    <property type="match status" value="1"/>
</dbReference>
<dbReference type="EMBL" id="SKBQ01000010">
    <property type="protein sequence ID" value="TPX18551.1"/>
    <property type="molecule type" value="Genomic_DNA"/>
</dbReference>
<dbReference type="OrthoDB" id="6133115at2759"/>
<keyword evidence="3 7" id="KW-0813">Transport</keyword>
<evidence type="ECO:0000256" key="7">
    <source>
        <dbReference type="RuleBase" id="RU003346"/>
    </source>
</evidence>
<organism evidence="10 11">
    <name type="scientific">Thyridium curvatum</name>
    <dbReference type="NCBI Taxonomy" id="1093900"/>
    <lineage>
        <taxon>Eukaryota</taxon>
        <taxon>Fungi</taxon>
        <taxon>Dikarya</taxon>
        <taxon>Ascomycota</taxon>
        <taxon>Pezizomycotina</taxon>
        <taxon>Sordariomycetes</taxon>
        <taxon>Sordariomycetidae</taxon>
        <taxon>Thyridiales</taxon>
        <taxon>Thyridiaceae</taxon>
        <taxon>Thyridium</taxon>
    </lineage>
</organism>
<dbReference type="InterPro" id="IPR003663">
    <property type="entry name" value="Sugar/inositol_transpt"/>
</dbReference>
<dbReference type="InterPro" id="IPR020846">
    <property type="entry name" value="MFS_dom"/>
</dbReference>
<dbReference type="InterPro" id="IPR005828">
    <property type="entry name" value="MFS_sugar_transport-like"/>
</dbReference>
<dbReference type="PROSITE" id="PS00216">
    <property type="entry name" value="SUGAR_TRANSPORT_1"/>
    <property type="match status" value="1"/>
</dbReference>
<reference evidence="10 11" key="1">
    <citation type="submission" date="2019-06" db="EMBL/GenBank/DDBJ databases">
        <title>Draft genome sequence of the filamentous fungus Phialemoniopsis curvata isolated from diesel fuel.</title>
        <authorList>
            <person name="Varaljay V.A."/>
            <person name="Lyon W.J."/>
            <person name="Crouch A.L."/>
            <person name="Drake C.E."/>
            <person name="Hollomon J.M."/>
            <person name="Nadeau L.J."/>
            <person name="Nunn H.S."/>
            <person name="Stevenson B.S."/>
            <person name="Bojanowski C.L."/>
            <person name="Crookes-Goodson W.J."/>
        </authorList>
    </citation>
    <scope>NUCLEOTIDE SEQUENCE [LARGE SCALE GENOMIC DNA]</scope>
    <source>
        <strain evidence="10 11">D216</strain>
    </source>
</reference>
<dbReference type="InterPro" id="IPR036259">
    <property type="entry name" value="MFS_trans_sf"/>
</dbReference>
<name>A0A507BMV6_9PEZI</name>
<keyword evidence="6 8" id="KW-0472">Membrane</keyword>
<feature type="transmembrane region" description="Helical" evidence="8">
    <location>
        <begin position="290"/>
        <end position="312"/>
    </location>
</feature>
<feature type="domain" description="Major facilitator superfamily (MFS) profile" evidence="9">
    <location>
        <begin position="41"/>
        <end position="479"/>
    </location>
</feature>
<dbReference type="RefSeq" id="XP_031000262.1">
    <property type="nucleotide sequence ID" value="XM_031136594.1"/>
</dbReference>
<feature type="transmembrane region" description="Helical" evidence="8">
    <location>
        <begin position="200"/>
        <end position="220"/>
    </location>
</feature>
<accession>A0A507BMV6</accession>